<feature type="transmembrane region" description="Helical" evidence="1">
    <location>
        <begin position="49"/>
        <end position="67"/>
    </location>
</feature>
<keyword evidence="3" id="KW-1185">Reference proteome</keyword>
<organism evidence="2 3">
    <name type="scientific">Marinitoga piezophila (strain DSM 14283 / JCM 11233 / KA3)</name>
    <dbReference type="NCBI Taxonomy" id="443254"/>
    <lineage>
        <taxon>Bacteria</taxon>
        <taxon>Thermotogati</taxon>
        <taxon>Thermotogota</taxon>
        <taxon>Thermotogae</taxon>
        <taxon>Petrotogales</taxon>
        <taxon>Petrotogaceae</taxon>
        <taxon>Marinitoga</taxon>
    </lineage>
</organism>
<dbReference type="Proteomes" id="UP000007161">
    <property type="component" value="Chromosome"/>
</dbReference>
<feature type="transmembrane region" description="Helical" evidence="1">
    <location>
        <begin position="120"/>
        <end position="136"/>
    </location>
</feature>
<evidence type="ECO:0000313" key="2">
    <source>
        <dbReference type="EMBL" id="AEX84905.1"/>
    </source>
</evidence>
<protein>
    <submittedName>
        <fullName evidence="2">Uncharacterized protein</fullName>
    </submittedName>
</protein>
<evidence type="ECO:0000256" key="1">
    <source>
        <dbReference type="SAM" id="Phobius"/>
    </source>
</evidence>
<dbReference type="STRING" id="443254.Marpi_0462"/>
<reference evidence="3" key="2">
    <citation type="submission" date="2012-01" db="EMBL/GenBank/DDBJ databases">
        <title>Complete sequence of chromosome of Marinitoga piezophila KA3.</title>
        <authorList>
            <person name="Lucas S."/>
            <person name="Han J."/>
            <person name="Lapidus A."/>
            <person name="Cheng J.-F."/>
            <person name="Goodwin L."/>
            <person name="Pitluck S."/>
            <person name="Peters L."/>
            <person name="Mikhailova N."/>
            <person name="Teshima H."/>
            <person name="Detter J.C."/>
            <person name="Han C."/>
            <person name="Tapia R."/>
            <person name="Land M."/>
            <person name="Hauser L."/>
            <person name="Kyrpides N."/>
            <person name="Ivanova N."/>
            <person name="Pagani I."/>
            <person name="Jebbar M."/>
            <person name="Vannier P."/>
            <person name="Oger P."/>
            <person name="Cario A."/>
            <person name="Bartlett D."/>
            <person name="Noll K.M."/>
            <person name="Woyke T."/>
        </authorList>
    </citation>
    <scope>NUCLEOTIDE SEQUENCE [LARGE SCALE GENOMIC DNA]</scope>
    <source>
        <strain evidence="3">DSM 14283 / JCM 11233 / KA3</strain>
    </source>
</reference>
<feature type="transmembrane region" description="Helical" evidence="1">
    <location>
        <begin position="73"/>
        <end position="90"/>
    </location>
</feature>
<evidence type="ECO:0000313" key="3">
    <source>
        <dbReference type="Proteomes" id="UP000007161"/>
    </source>
</evidence>
<reference evidence="2 3" key="1">
    <citation type="journal article" date="2012" name="J. Bacteriol.">
        <title>Complete Genome Sequence of the Thermophilic, Piezophilic, Heterotrophic Bacterium Marinitoga piezophila KA3.</title>
        <authorList>
            <person name="Lucas S."/>
            <person name="Han J."/>
            <person name="Lapidus A."/>
            <person name="Cheng J.F."/>
            <person name="Goodwin L.A."/>
            <person name="Pitluck S."/>
            <person name="Peters L."/>
            <person name="Mikhailova N."/>
            <person name="Teshima H."/>
            <person name="Detter J.C."/>
            <person name="Han C."/>
            <person name="Tapia R."/>
            <person name="Land M."/>
            <person name="Hauser L."/>
            <person name="Kyrpides N.C."/>
            <person name="Ivanova N."/>
            <person name="Pagani I."/>
            <person name="Vannier P."/>
            <person name="Oger P."/>
            <person name="Bartlett D.H."/>
            <person name="Noll K.M."/>
            <person name="Woyke T."/>
            <person name="Jebbar M."/>
        </authorList>
    </citation>
    <scope>NUCLEOTIDE SEQUENCE [LARGE SCALE GENOMIC DNA]</scope>
    <source>
        <strain evidence="3">DSM 14283 / JCM 11233 / KA3</strain>
    </source>
</reference>
<sequence length="148" mass="16769">MIYSIVFSIIFPVLAVVLFKSPVLYIVLMSIFALTTAFFSFLSKKYDKLTIVFLFIGLLLAGFGYIRGYAIDLFMVITLISTTFSSLFSFKNKKLYIVLAWLFNAMAIGTYVYLNVSLSRAILIAVLVFLAGYRDIMPQKSTEEEENS</sequence>
<dbReference type="RefSeq" id="WP_014295977.1">
    <property type="nucleotide sequence ID" value="NC_016751.1"/>
</dbReference>
<dbReference type="HOGENOM" id="CLU_1756675_0_0_0"/>
<accession>H2J4X0</accession>
<gene>
    <name evidence="2" type="ordered locus">Marpi_0462</name>
</gene>
<name>H2J4X0_MARPK</name>
<dbReference type="KEGG" id="mpz:Marpi_0462"/>
<dbReference type="AlphaFoldDB" id="H2J4X0"/>
<keyword evidence="1" id="KW-1133">Transmembrane helix</keyword>
<keyword evidence="1" id="KW-0812">Transmembrane</keyword>
<dbReference type="OrthoDB" id="48701at2"/>
<proteinExistence type="predicted"/>
<keyword evidence="1" id="KW-0472">Membrane</keyword>
<dbReference type="EMBL" id="CP003257">
    <property type="protein sequence ID" value="AEX84905.1"/>
    <property type="molecule type" value="Genomic_DNA"/>
</dbReference>
<feature type="transmembrane region" description="Helical" evidence="1">
    <location>
        <begin position="25"/>
        <end position="42"/>
    </location>
</feature>